<keyword evidence="1" id="KW-1133">Transmembrane helix</keyword>
<keyword evidence="3" id="KW-1185">Reference proteome</keyword>
<feature type="transmembrane region" description="Helical" evidence="1">
    <location>
        <begin position="265"/>
        <end position="287"/>
    </location>
</feature>
<gene>
    <name evidence="2" type="ORF">ISU02_18400</name>
</gene>
<dbReference type="Proteomes" id="UP000614200">
    <property type="component" value="Unassembled WGS sequence"/>
</dbReference>
<dbReference type="EMBL" id="JADKNH010000012">
    <property type="protein sequence ID" value="MBF4695076.1"/>
    <property type="molecule type" value="Genomic_DNA"/>
</dbReference>
<keyword evidence="1" id="KW-0812">Transmembrane</keyword>
<proteinExistence type="predicted"/>
<name>A0ABR9ZXI5_9FIRM</name>
<feature type="transmembrane region" description="Helical" evidence="1">
    <location>
        <begin position="192"/>
        <end position="219"/>
    </location>
</feature>
<sequence>MLITRHNLPKGSKAIIVGDMMSKILLSSAKILADEQVSIDTLTIEDTDDVLYLCGHGNKDNKTIGKRSMKEIAELLVNAGYKGFQPIYVTSCDSYGMLRLLDFHLQVLLQDAGEMTLDNIDNTNLEYVSGNADGSTVTLKEGDENVLYVLKAEGIVDKTIINLSMLKQSIFHEKSEHVDRYKRKLISKEYHLGQFTTVSSVVAVFLAFVLLSIVLVAQFLTGFTVVYKSVVLGSIIVLVILDMITRRLTKGTIDTAVHRYNLDKLIGLTVIRYFVYMYLLIISTGVIKNV</sequence>
<organism evidence="2 3">
    <name type="scientific">Fusibacter ferrireducens</name>
    <dbReference type="NCBI Taxonomy" id="2785058"/>
    <lineage>
        <taxon>Bacteria</taxon>
        <taxon>Bacillati</taxon>
        <taxon>Bacillota</taxon>
        <taxon>Clostridia</taxon>
        <taxon>Eubacteriales</taxon>
        <taxon>Eubacteriales Family XII. Incertae Sedis</taxon>
        <taxon>Fusibacter</taxon>
    </lineage>
</organism>
<comment type="caution">
    <text evidence="2">The sequence shown here is derived from an EMBL/GenBank/DDBJ whole genome shotgun (WGS) entry which is preliminary data.</text>
</comment>
<evidence type="ECO:0000313" key="3">
    <source>
        <dbReference type="Proteomes" id="UP000614200"/>
    </source>
</evidence>
<feature type="transmembrane region" description="Helical" evidence="1">
    <location>
        <begin position="225"/>
        <end position="244"/>
    </location>
</feature>
<accession>A0ABR9ZXI5</accession>
<evidence type="ECO:0000256" key="1">
    <source>
        <dbReference type="SAM" id="Phobius"/>
    </source>
</evidence>
<keyword evidence="1" id="KW-0472">Membrane</keyword>
<protein>
    <submittedName>
        <fullName evidence="2">Uncharacterized protein</fullName>
    </submittedName>
</protein>
<reference evidence="2 3" key="1">
    <citation type="submission" date="2020-11" db="EMBL/GenBank/DDBJ databases">
        <title>Fusibacter basophilias sp. nov.</title>
        <authorList>
            <person name="Qiu D."/>
        </authorList>
    </citation>
    <scope>NUCLEOTIDE SEQUENCE [LARGE SCALE GENOMIC DNA]</scope>
    <source>
        <strain evidence="2 3">Q10-2</strain>
    </source>
</reference>
<dbReference type="RefSeq" id="WP_194703313.1">
    <property type="nucleotide sequence ID" value="NZ_JADKNH010000012.1"/>
</dbReference>
<evidence type="ECO:0000313" key="2">
    <source>
        <dbReference type="EMBL" id="MBF4695076.1"/>
    </source>
</evidence>